<sequence>MKTSSWLKALAFAAAIVPVSTTFGLAQAGDQAKSLGFAPDGHGGHGRHQGNGEVRAYVEQNVLPTVRQQRQKLEAQLSATDKAQLSTYRAQLKALREQGKALHQSLRPADGATPGQRPALTDAQRQQLEQLRTERRAIMQNVGQLATKYEAQLKQIKADVQPQREKWEADIKALVQKNLTPEQQQNLAQHKAAGNGHGGRHGHHGFGMKLSFFGPTRFLLMDPNAPAASETTTRGAQTAMYPNPATTTQRLDYEVKKDGNVKVELLDERGKTLRTVFDGKLDKGAHSLDVNLADLNRGTYFYKITSKGGSETRRFVKE</sequence>
<protein>
    <submittedName>
        <fullName evidence="5">T9SS type A sorting domain-containing protein</fullName>
    </submittedName>
</protein>
<keyword evidence="3" id="KW-0732">Signal</keyword>
<proteinExistence type="predicted"/>
<accession>A0A5R8WLD5</accession>
<feature type="region of interest" description="Disordered" evidence="2">
    <location>
        <begin position="99"/>
        <end position="120"/>
    </location>
</feature>
<dbReference type="EMBL" id="VAJM01000013">
    <property type="protein sequence ID" value="TLM89487.1"/>
    <property type="molecule type" value="Genomic_DNA"/>
</dbReference>
<dbReference type="NCBIfam" id="TIGR04183">
    <property type="entry name" value="Por_Secre_tail"/>
    <property type="match status" value="1"/>
</dbReference>
<evidence type="ECO:0000256" key="1">
    <source>
        <dbReference type="SAM" id="Coils"/>
    </source>
</evidence>
<comment type="caution">
    <text evidence="5">The sequence shown here is derived from an EMBL/GenBank/DDBJ whole genome shotgun (WGS) entry which is preliminary data.</text>
</comment>
<organism evidence="5 6">
    <name type="scientific">Hymenobacter jeollabukensis</name>
    <dbReference type="NCBI Taxonomy" id="2025313"/>
    <lineage>
        <taxon>Bacteria</taxon>
        <taxon>Pseudomonadati</taxon>
        <taxon>Bacteroidota</taxon>
        <taxon>Cytophagia</taxon>
        <taxon>Cytophagales</taxon>
        <taxon>Hymenobacteraceae</taxon>
        <taxon>Hymenobacter</taxon>
    </lineage>
</organism>
<name>A0A5R8WLD5_9BACT</name>
<reference evidence="5 6" key="1">
    <citation type="submission" date="2019-05" db="EMBL/GenBank/DDBJ databases">
        <title>Hymenobacter edaphi sp. nov., isolated from abandoned arsenic-contaminated farmland soil.</title>
        <authorList>
            <person name="Nie L."/>
        </authorList>
    </citation>
    <scope>NUCLEOTIDE SEQUENCE [LARGE SCALE GENOMIC DNA]</scope>
    <source>
        <strain evidence="5 6">1-3-3-8</strain>
    </source>
</reference>
<feature type="chain" id="PRO_5024310191" evidence="3">
    <location>
        <begin position="29"/>
        <end position="318"/>
    </location>
</feature>
<feature type="coiled-coil region" evidence="1">
    <location>
        <begin position="121"/>
        <end position="159"/>
    </location>
</feature>
<evidence type="ECO:0000256" key="2">
    <source>
        <dbReference type="SAM" id="MobiDB-lite"/>
    </source>
</evidence>
<dbReference type="InterPro" id="IPR026444">
    <property type="entry name" value="Secre_tail"/>
</dbReference>
<dbReference type="Proteomes" id="UP000305517">
    <property type="component" value="Unassembled WGS sequence"/>
</dbReference>
<evidence type="ECO:0000313" key="5">
    <source>
        <dbReference type="EMBL" id="TLM89487.1"/>
    </source>
</evidence>
<evidence type="ECO:0000313" key="6">
    <source>
        <dbReference type="Proteomes" id="UP000305517"/>
    </source>
</evidence>
<feature type="signal peptide" evidence="3">
    <location>
        <begin position="1"/>
        <end position="28"/>
    </location>
</feature>
<keyword evidence="6" id="KW-1185">Reference proteome</keyword>
<keyword evidence="1" id="KW-0175">Coiled coil</keyword>
<evidence type="ECO:0000256" key="3">
    <source>
        <dbReference type="SAM" id="SignalP"/>
    </source>
</evidence>
<gene>
    <name evidence="5" type="ORF">FDY95_20660</name>
</gene>
<feature type="domain" description="Secretion system C-terminal sorting" evidence="4">
    <location>
        <begin position="240"/>
        <end position="316"/>
    </location>
</feature>
<dbReference type="RefSeq" id="WP_138080529.1">
    <property type="nucleotide sequence ID" value="NZ_VAJM01000013.1"/>
</dbReference>
<dbReference type="OrthoDB" id="881643at2"/>
<dbReference type="AlphaFoldDB" id="A0A5R8WLD5"/>
<dbReference type="Pfam" id="PF18962">
    <property type="entry name" value="Por_Secre_tail"/>
    <property type="match status" value="1"/>
</dbReference>
<evidence type="ECO:0000259" key="4">
    <source>
        <dbReference type="Pfam" id="PF18962"/>
    </source>
</evidence>